<dbReference type="AlphaFoldDB" id="K2GK21"/>
<geneLocation type="plasmid" evidence="5">
    <name>psj52</name>
</geneLocation>
<evidence type="ECO:0000313" key="3">
    <source>
        <dbReference type="EMBL" id="EKE30789.1"/>
    </source>
</evidence>
<sequence>MSIARGRELLTNEQRQSFIKVPEDELVVGTYYTFSNSDLELINKRRRDENRLGFAVQLAVLRHPGWSYTHIKNIPTSLLTYIANQINADPSSIRRYPQRENTLWDHLKEIRTKFKFVAFTLKEYRKTFKHLYQLALENGESMYLLDEGLKFLRKNKVILPAITTLERMV</sequence>
<proteinExistence type="predicted"/>
<evidence type="ECO:0000313" key="2">
    <source>
        <dbReference type="EMBL" id="AKG05845.1"/>
    </source>
</evidence>
<dbReference type="InterPro" id="IPR025296">
    <property type="entry name" value="DUF4158"/>
</dbReference>
<dbReference type="EMBL" id="CP011362">
    <property type="protein sequence ID" value="AKG05845.1"/>
    <property type="molecule type" value="Genomic_DNA"/>
</dbReference>
<dbReference type="eggNOG" id="COG4644">
    <property type="taxonomic scope" value="Bacteria"/>
</dbReference>
<feature type="domain" description="DUF4158" evidence="1">
    <location>
        <begin position="9"/>
        <end position="169"/>
    </location>
</feature>
<dbReference type="Proteomes" id="UP000092654">
    <property type="component" value="Plasmid pSJ52"/>
</dbReference>
<organism evidence="3 4">
    <name type="scientific">Salimicrobium jeotgali</name>
    <dbReference type="NCBI Taxonomy" id="1230341"/>
    <lineage>
        <taxon>Bacteria</taxon>
        <taxon>Bacillati</taxon>
        <taxon>Bacillota</taxon>
        <taxon>Bacilli</taxon>
        <taxon>Bacillales</taxon>
        <taxon>Bacillaceae</taxon>
        <taxon>Salimicrobium</taxon>
    </lineage>
</organism>
<accession>K2GK21</accession>
<evidence type="ECO:0000313" key="4">
    <source>
        <dbReference type="Proteomes" id="UP000011746"/>
    </source>
</evidence>
<keyword evidence="4" id="KW-1185">Reference proteome</keyword>
<protein>
    <submittedName>
        <fullName evidence="3">Transposase for Tn1546</fullName>
    </submittedName>
</protein>
<dbReference type="KEGG" id="sje:AAV35_013740"/>
<dbReference type="Pfam" id="PF13700">
    <property type="entry name" value="DUF4158"/>
    <property type="match status" value="1"/>
</dbReference>
<name>K2GK21_9BACI</name>
<dbReference type="EMBL" id="AMPQ01000040">
    <property type="protein sequence ID" value="EKE30789.1"/>
    <property type="molecule type" value="Genomic_DNA"/>
</dbReference>
<dbReference type="Proteomes" id="UP000011746">
    <property type="component" value="Unassembled WGS sequence"/>
</dbReference>
<reference evidence="2 5" key="2">
    <citation type="submission" date="2015-06" db="EMBL/GenBank/DDBJ databases">
        <title>Salimicrobium jeotgali MJ3, isolated from Myulchi jeot, a traditional Korean fermented seafood.</title>
        <authorList>
            <person name="Kim K.H."/>
            <person name="Jeon C.O."/>
            <person name="Jin H.M."/>
        </authorList>
    </citation>
    <scope>NUCLEOTIDE SEQUENCE [LARGE SCALE GENOMIC DNA]</scope>
    <source>
        <strain evidence="2 5">MJ3</strain>
        <plasmid evidence="2">pSJ52</plasmid>
        <plasmid evidence="5">psj52</plasmid>
    </source>
</reference>
<evidence type="ECO:0000259" key="1">
    <source>
        <dbReference type="Pfam" id="PF13700"/>
    </source>
</evidence>
<geneLocation type="plasmid" evidence="2">
    <name>pSJ52</name>
</geneLocation>
<reference evidence="3 4" key="1">
    <citation type="journal article" date="2012" name="J. Bacteriol.">
        <title>Draft Genome Sequence of Salimicrobium sp. Strain MJ3, Isolated from Myulchi-Jeot, Korean Fermented Seafood.</title>
        <authorList>
            <person name="Lee S.H."/>
            <person name="Jung J.Y."/>
            <person name="Jeon C.O."/>
        </authorList>
    </citation>
    <scope>NUCLEOTIDE SEQUENCE [LARGE SCALE GENOMIC DNA]</scope>
    <source>
        <strain evidence="3 4">MJ3</strain>
    </source>
</reference>
<evidence type="ECO:0000313" key="5">
    <source>
        <dbReference type="Proteomes" id="UP000092654"/>
    </source>
</evidence>
<keyword evidence="2" id="KW-0614">Plasmid</keyword>
<gene>
    <name evidence="2" type="ORF">AAV35_013740</name>
    <name evidence="3" type="ORF">MJ3_11745</name>
</gene>